<dbReference type="Pfam" id="PF00128">
    <property type="entry name" value="Alpha-amylase"/>
    <property type="match status" value="1"/>
</dbReference>
<feature type="binding site" evidence="16">
    <location>
        <begin position="410"/>
        <end position="415"/>
    </location>
    <ligand>
        <name>substrate</name>
    </ligand>
</feature>
<organism evidence="19 20">
    <name type="scientific">Herbaspirillum rubrisubalbicans Os34</name>
    <dbReference type="NCBI Taxonomy" id="1235827"/>
    <lineage>
        <taxon>Bacteria</taxon>
        <taxon>Pseudomonadati</taxon>
        <taxon>Pseudomonadota</taxon>
        <taxon>Betaproteobacteria</taxon>
        <taxon>Burkholderiales</taxon>
        <taxon>Oxalobacteraceae</taxon>
        <taxon>Herbaspirillum</taxon>
    </lineage>
</organism>
<dbReference type="GO" id="GO:0033942">
    <property type="term" value="F:4-alpha-D-(1-&gt;4)-alpha-D-glucanotrehalose trehalohydrolase activity"/>
    <property type="evidence" value="ECO:0007669"/>
    <property type="project" value="UniProtKB-EC"/>
</dbReference>
<gene>
    <name evidence="19" type="primary">treZ</name>
    <name evidence="19" type="ORF">C798_14320</name>
</gene>
<dbReference type="Gene3D" id="3.20.20.80">
    <property type="entry name" value="Glycosidases"/>
    <property type="match status" value="1"/>
</dbReference>
<dbReference type="UniPathway" id="UPA00299"/>
<evidence type="ECO:0000313" key="19">
    <source>
        <dbReference type="EMBL" id="QJQ01368.1"/>
    </source>
</evidence>
<evidence type="ECO:0000256" key="13">
    <source>
        <dbReference type="NCBIfam" id="TIGR02402"/>
    </source>
</evidence>
<dbReference type="RefSeq" id="WP_017450572.1">
    <property type="nucleotide sequence ID" value="NZ_CP008956.1"/>
</dbReference>
<evidence type="ECO:0000256" key="1">
    <source>
        <dbReference type="ARBA" id="ARBA00004496"/>
    </source>
</evidence>
<keyword evidence="9 14" id="KW-0326">Glycosidase</keyword>
<evidence type="ECO:0000256" key="3">
    <source>
        <dbReference type="ARBA" id="ARBA00008061"/>
    </source>
</evidence>
<dbReference type="Gene3D" id="1.10.10.760">
    <property type="entry name" value="E-set domains of sugar-utilizing enzymes"/>
    <property type="match status" value="1"/>
</dbReference>
<evidence type="ECO:0000256" key="6">
    <source>
        <dbReference type="ARBA" id="ARBA00022490"/>
    </source>
</evidence>
<dbReference type="EMBL" id="CP008956">
    <property type="protein sequence ID" value="QJQ01368.1"/>
    <property type="molecule type" value="Genomic_DNA"/>
</dbReference>
<comment type="similarity">
    <text evidence="3 14">Belongs to the glycosyl hydrolase 13 family.</text>
</comment>
<dbReference type="SMART" id="SM00642">
    <property type="entry name" value="Aamy"/>
    <property type="match status" value="1"/>
</dbReference>
<dbReference type="InterPro" id="IPR022567">
    <property type="entry name" value="DUF3459"/>
</dbReference>
<dbReference type="CDD" id="cd11325">
    <property type="entry name" value="AmyAc_GTHase"/>
    <property type="match status" value="1"/>
</dbReference>
<evidence type="ECO:0000256" key="8">
    <source>
        <dbReference type="ARBA" id="ARBA00023277"/>
    </source>
</evidence>
<dbReference type="CDD" id="cd02853">
    <property type="entry name" value="E_set_MTHase_like_N"/>
    <property type="match status" value="1"/>
</dbReference>
<comment type="catalytic activity">
    <reaction evidence="12 14">
        <text>hydrolysis of (1-&gt;4)-alpha-D-glucosidic linkage in 4-alpha-D-[(1-&gt;4)-alpha-D-glucanosyl]n trehalose to yield trehalose and (1-&gt;4)-alpha-D-glucan.</text>
        <dbReference type="EC" id="3.2.1.141"/>
    </reaction>
</comment>
<evidence type="ECO:0000256" key="4">
    <source>
        <dbReference type="ARBA" id="ARBA00012268"/>
    </source>
</evidence>
<dbReference type="GO" id="GO:0005992">
    <property type="term" value="P:trehalose biosynthetic process"/>
    <property type="evidence" value="ECO:0007669"/>
    <property type="project" value="UniProtKB-UniRule"/>
</dbReference>
<evidence type="ECO:0000256" key="17">
    <source>
        <dbReference type="PIRSR" id="PIRSR006337-3"/>
    </source>
</evidence>
<comment type="subcellular location">
    <subcellularLocation>
        <location evidence="1 15">Cytoplasm</location>
    </subcellularLocation>
</comment>
<feature type="binding site" evidence="16">
    <location>
        <begin position="340"/>
        <end position="344"/>
    </location>
    <ligand>
        <name>substrate</name>
    </ligand>
</feature>
<evidence type="ECO:0000256" key="9">
    <source>
        <dbReference type="ARBA" id="ARBA00023295"/>
    </source>
</evidence>
<dbReference type="PANTHER" id="PTHR43651:SF11">
    <property type="entry name" value="MALTO-OLIGOSYLTREHALOSE TREHALOHYDROLASE"/>
    <property type="match status" value="1"/>
</dbReference>
<evidence type="ECO:0000256" key="12">
    <source>
        <dbReference type="ARBA" id="ARBA00034013"/>
    </source>
</evidence>
<name>A0A6M3ZS27_9BURK</name>
<evidence type="ECO:0000256" key="16">
    <source>
        <dbReference type="PIRSR" id="PIRSR006337-2"/>
    </source>
</evidence>
<dbReference type="GO" id="GO:0005737">
    <property type="term" value="C:cytoplasm"/>
    <property type="evidence" value="ECO:0007669"/>
    <property type="project" value="UniProtKB-SubCell"/>
</dbReference>
<dbReference type="InterPro" id="IPR044901">
    <property type="entry name" value="Trehalose_TreZ_E-set_sf"/>
</dbReference>
<dbReference type="EC" id="3.2.1.141" evidence="4 13"/>
<dbReference type="Pfam" id="PF02922">
    <property type="entry name" value="CBM_48"/>
    <property type="match status" value="1"/>
</dbReference>
<dbReference type="InterPro" id="IPR012768">
    <property type="entry name" value="Trehalose_TreZ"/>
</dbReference>
<proteinExistence type="inferred from homology"/>
<dbReference type="PANTHER" id="PTHR43651">
    <property type="entry name" value="1,4-ALPHA-GLUCAN-BRANCHING ENZYME"/>
    <property type="match status" value="1"/>
</dbReference>
<evidence type="ECO:0000256" key="11">
    <source>
        <dbReference type="ARBA" id="ARBA00033284"/>
    </source>
</evidence>
<keyword evidence="7 14" id="KW-0378">Hydrolase</keyword>
<reference evidence="19 20" key="1">
    <citation type="journal article" date="2012" name="J. Bacteriol.">
        <title>Genome sequence of the pathogenic Herbaspirillum seropedicae strain Os34, isolated from rice roots.</title>
        <authorList>
            <person name="Ye W."/>
            <person name="Ye S."/>
            <person name="Liu J."/>
            <person name="Chang S."/>
            <person name="Chen M."/>
            <person name="Zhu B."/>
            <person name="Guo L."/>
            <person name="An Q."/>
        </authorList>
    </citation>
    <scope>NUCLEOTIDE SEQUENCE [LARGE SCALE GENOMIC DNA]</scope>
    <source>
        <strain evidence="19 20">Os34</strain>
    </source>
</reference>
<evidence type="ECO:0000256" key="7">
    <source>
        <dbReference type="ARBA" id="ARBA00022801"/>
    </source>
</evidence>
<evidence type="ECO:0000313" key="20">
    <source>
        <dbReference type="Proteomes" id="UP000501648"/>
    </source>
</evidence>
<dbReference type="AlphaFoldDB" id="A0A6M3ZS27"/>
<feature type="domain" description="Glycosyl hydrolase family 13 catalytic" evidence="18">
    <location>
        <begin position="121"/>
        <end position="478"/>
    </location>
</feature>
<feature type="active site" description="Proton donor" evidence="15">
    <location>
        <position position="299"/>
    </location>
</feature>
<dbReference type="Proteomes" id="UP000501648">
    <property type="component" value="Chromosome"/>
</dbReference>
<dbReference type="InterPro" id="IPR017853">
    <property type="entry name" value="GH"/>
</dbReference>
<feature type="site" description="Transition state stabilizer" evidence="17">
    <location>
        <position position="411"/>
    </location>
</feature>
<dbReference type="PIRSF" id="PIRSF006337">
    <property type="entry name" value="Trehalose_TreZ"/>
    <property type="match status" value="1"/>
</dbReference>
<dbReference type="InterPro" id="IPR004193">
    <property type="entry name" value="Glyco_hydro_13_N"/>
</dbReference>
<feature type="active site" description="Nucleophile" evidence="15">
    <location>
        <position position="266"/>
    </location>
</feature>
<keyword evidence="6" id="KW-0963">Cytoplasm</keyword>
<dbReference type="InterPro" id="IPR014756">
    <property type="entry name" value="Ig_E-set"/>
</dbReference>
<dbReference type="NCBIfam" id="TIGR02402">
    <property type="entry name" value="trehalose_TreZ"/>
    <property type="match status" value="1"/>
</dbReference>
<keyword evidence="8" id="KW-0119">Carbohydrate metabolism</keyword>
<sequence>MSARFSVTLPFGAQVSAPGQVRFRVWAPGAEAVAVEIIGRERLPMTPEDAESPAWYVLEVPCDPGTLYRYVFQTRAQGEVIAPDPASRGQAGDVFDPSVVVDPQAYVWQYPHWQGRPWEETVLYELHPGAMGGFAGIQQRLGELAELGITAIELMPVAEFPGAHNWGYDGVLPFAPDASYGTPEQLKALIDTAHGLGMMVFLDVVYNHFGPDGNFLHCYAPEFFRQDRQTLWGASIDFRRPEVADFFTQNALYWLQEYRFDGLRLDAVHAICEPDWLVTLGQRIRAEIGSARHVHLVLEHDGNAAHLLGYTAAAAAEAEVAEIGQVRQRSSQVYDAQWNDDAHHVLHVLLTGEDSGYYSAYADAPAEKLARCLQQGFVYQGEVSPYSGEPRGEPSADLPPTAFVNFLQNHDQIGNRAFGERLSVLAHPLALHAAQALILLAPQVPMLFMGEEFCAVQPFLYFTSHRDEALVAAVREGRRREFARFPQFADPKLLEQIPDPNSFATFVSSIPEPGPAPASAACLRRVAELLHLRRHHIAPYLRGAKALAARAIGPKAVHARWQLSNGSVLNITVNLDQAPLQETLDDLAQPAGADVLFDSGGALQALAEGSFPAHAILALREPASQAGRAA</sequence>
<dbReference type="Gene3D" id="2.60.40.10">
    <property type="entry name" value="Immunoglobulins"/>
    <property type="match status" value="1"/>
</dbReference>
<feature type="binding site" evidence="16">
    <location>
        <begin position="264"/>
        <end position="269"/>
    </location>
    <ligand>
        <name>substrate</name>
    </ligand>
</feature>
<comment type="pathway">
    <text evidence="2 14">Glycan biosynthesis; trehalose biosynthesis.</text>
</comment>
<dbReference type="SUPFAM" id="SSF81296">
    <property type="entry name" value="E set domains"/>
    <property type="match status" value="1"/>
</dbReference>
<evidence type="ECO:0000256" key="5">
    <source>
        <dbReference type="ARBA" id="ARBA00015938"/>
    </source>
</evidence>
<evidence type="ECO:0000256" key="15">
    <source>
        <dbReference type="PIRSR" id="PIRSR006337-1"/>
    </source>
</evidence>
<dbReference type="SUPFAM" id="SSF51445">
    <property type="entry name" value="(Trans)glycosidases"/>
    <property type="match status" value="1"/>
</dbReference>
<dbReference type="Pfam" id="PF11941">
    <property type="entry name" value="DUF3459"/>
    <property type="match status" value="1"/>
</dbReference>
<evidence type="ECO:0000256" key="2">
    <source>
        <dbReference type="ARBA" id="ARBA00005199"/>
    </source>
</evidence>
<dbReference type="InterPro" id="IPR006047">
    <property type="entry name" value="GH13_cat_dom"/>
</dbReference>
<protein>
    <recommendedName>
        <fullName evidence="5 13">Malto-oligosyltrehalose trehalohydrolase</fullName>
        <shortName evidence="14">MTHase</shortName>
        <ecNumber evidence="4 13">3.2.1.141</ecNumber>
    </recommendedName>
    <alternativeName>
        <fullName evidence="11 14">4-alpha-D-((1-&gt;4)-alpha-D-glucano)trehalose trehalohydrolase</fullName>
    </alternativeName>
    <alternativeName>
        <fullName evidence="10 14">Maltooligosyl trehalose trehalohydrolase</fullName>
    </alternativeName>
</protein>
<evidence type="ECO:0000256" key="14">
    <source>
        <dbReference type="PIRNR" id="PIRNR006337"/>
    </source>
</evidence>
<evidence type="ECO:0000259" key="18">
    <source>
        <dbReference type="SMART" id="SM00642"/>
    </source>
</evidence>
<accession>A0A6M3ZS27</accession>
<dbReference type="InterPro" id="IPR013783">
    <property type="entry name" value="Ig-like_fold"/>
</dbReference>
<evidence type="ECO:0000256" key="10">
    <source>
        <dbReference type="ARBA" id="ARBA00032057"/>
    </source>
</evidence>